<dbReference type="InterPro" id="IPR048939">
    <property type="entry name" value="ATG5_UblA"/>
</dbReference>
<sequence>MSGSRDDVAGRLRQDVWDGSIPLEIRLHKGDCITYEESDPYLVQFPRLSYLGLLVEKLHAFFKGNLIYPDVAPHAAWLTYEDVPLKWHYPLGLSYDLYAGAGPYYPPDPKHSSERSEVQDEAGEEMELPWKLIVHFSDFPKDQMIQLDAEGKHLHDLYINSVKEADFLRNGTGKTIMSLNKDDSTQLWDAVKAHDFSLFNPINQKLLNPQGVNLRHIPIKLYLPHASSETQEEPVPGSLRVVQTLVTPSVSSRQPQTIGTALNKVIPSLFPRTRTPLIAQAVLHGAVLPLTANAEELLRATAYLDGWLHIAVVMMA</sequence>
<feature type="domain" description="Autophagy protein ATG5 UblA" evidence="9">
    <location>
        <begin position="16"/>
        <end position="136"/>
    </location>
</feature>
<evidence type="ECO:0000256" key="4">
    <source>
        <dbReference type="ARBA" id="ARBA00022843"/>
    </source>
</evidence>
<dbReference type="OrthoDB" id="272162at2759"/>
<keyword evidence="6" id="KW-0472">Membrane</keyword>
<organism evidence="10 11">
    <name type="scientific">Lophiostoma macrostomum CBS 122681</name>
    <dbReference type="NCBI Taxonomy" id="1314788"/>
    <lineage>
        <taxon>Eukaryota</taxon>
        <taxon>Fungi</taxon>
        <taxon>Dikarya</taxon>
        <taxon>Ascomycota</taxon>
        <taxon>Pezizomycotina</taxon>
        <taxon>Dothideomycetes</taxon>
        <taxon>Pleosporomycetidae</taxon>
        <taxon>Pleosporales</taxon>
        <taxon>Lophiostomataceae</taxon>
        <taxon>Lophiostoma</taxon>
    </lineage>
</organism>
<dbReference type="GO" id="GO:0034727">
    <property type="term" value="P:piecemeal microautophagy of the nucleus"/>
    <property type="evidence" value="ECO:0007669"/>
    <property type="project" value="TreeGrafter"/>
</dbReference>
<dbReference type="Pfam" id="PF04106">
    <property type="entry name" value="ATG5_UblB"/>
    <property type="match status" value="1"/>
</dbReference>
<dbReference type="GO" id="GO:0061908">
    <property type="term" value="C:phagophore"/>
    <property type="evidence" value="ECO:0007669"/>
    <property type="project" value="TreeGrafter"/>
</dbReference>
<dbReference type="InterPro" id="IPR042526">
    <property type="entry name" value="Atg5_HR"/>
</dbReference>
<dbReference type="GO" id="GO:0034045">
    <property type="term" value="C:phagophore assembly site membrane"/>
    <property type="evidence" value="ECO:0007669"/>
    <property type="project" value="UniProtKB-SubCell"/>
</dbReference>
<dbReference type="GO" id="GO:0006995">
    <property type="term" value="P:cellular response to nitrogen starvation"/>
    <property type="evidence" value="ECO:0007669"/>
    <property type="project" value="TreeGrafter"/>
</dbReference>
<dbReference type="GO" id="GO:0005776">
    <property type="term" value="C:autophagosome"/>
    <property type="evidence" value="ECO:0007669"/>
    <property type="project" value="TreeGrafter"/>
</dbReference>
<evidence type="ECO:0000259" key="7">
    <source>
        <dbReference type="Pfam" id="PF04106"/>
    </source>
</evidence>
<dbReference type="Gene3D" id="1.10.246.190">
    <property type="entry name" value="Autophagy protein Apg5, helix rich domain"/>
    <property type="match status" value="1"/>
</dbReference>
<dbReference type="GO" id="GO:0044233">
    <property type="term" value="C:mitochondria-associated endoplasmic reticulum membrane contact site"/>
    <property type="evidence" value="ECO:0007669"/>
    <property type="project" value="TreeGrafter"/>
</dbReference>
<dbReference type="GO" id="GO:0019776">
    <property type="term" value="F:Atg8-family ligase activity"/>
    <property type="evidence" value="ECO:0007669"/>
    <property type="project" value="TreeGrafter"/>
</dbReference>
<evidence type="ECO:0000259" key="8">
    <source>
        <dbReference type="Pfam" id="PF20637"/>
    </source>
</evidence>
<accession>A0A6A6SHZ2</accession>
<comment type="similarity">
    <text evidence="2 6">Belongs to the ATG5 family.</text>
</comment>
<reference evidence="10" key="1">
    <citation type="journal article" date="2020" name="Stud. Mycol.">
        <title>101 Dothideomycetes genomes: a test case for predicting lifestyles and emergence of pathogens.</title>
        <authorList>
            <person name="Haridas S."/>
            <person name="Albert R."/>
            <person name="Binder M."/>
            <person name="Bloem J."/>
            <person name="Labutti K."/>
            <person name="Salamov A."/>
            <person name="Andreopoulos B."/>
            <person name="Baker S."/>
            <person name="Barry K."/>
            <person name="Bills G."/>
            <person name="Bluhm B."/>
            <person name="Cannon C."/>
            <person name="Castanera R."/>
            <person name="Culley D."/>
            <person name="Daum C."/>
            <person name="Ezra D."/>
            <person name="Gonzalez J."/>
            <person name="Henrissat B."/>
            <person name="Kuo A."/>
            <person name="Liang C."/>
            <person name="Lipzen A."/>
            <person name="Lutzoni F."/>
            <person name="Magnuson J."/>
            <person name="Mondo S."/>
            <person name="Nolan M."/>
            <person name="Ohm R."/>
            <person name="Pangilinan J."/>
            <person name="Park H.-J."/>
            <person name="Ramirez L."/>
            <person name="Alfaro M."/>
            <person name="Sun H."/>
            <person name="Tritt A."/>
            <person name="Yoshinaga Y."/>
            <person name="Zwiers L.-H."/>
            <person name="Turgeon B."/>
            <person name="Goodwin S."/>
            <person name="Spatafora J."/>
            <person name="Crous P."/>
            <person name="Grigoriev I."/>
        </authorList>
    </citation>
    <scope>NUCLEOTIDE SEQUENCE</scope>
    <source>
        <strain evidence="10">CBS 122681</strain>
    </source>
</reference>
<evidence type="ECO:0000256" key="2">
    <source>
        <dbReference type="ARBA" id="ARBA00006910"/>
    </source>
</evidence>
<comment type="subunit">
    <text evidence="6">Conjugated with ATG12.</text>
</comment>
<dbReference type="GO" id="GO:0034274">
    <property type="term" value="C:Atg12-Atg5-Atg16 complex"/>
    <property type="evidence" value="ECO:0007669"/>
    <property type="project" value="TreeGrafter"/>
</dbReference>
<dbReference type="Gene3D" id="3.10.20.620">
    <property type="match status" value="1"/>
</dbReference>
<dbReference type="Pfam" id="PF20638">
    <property type="entry name" value="ATG5_UblA"/>
    <property type="match status" value="1"/>
</dbReference>
<dbReference type="AlphaFoldDB" id="A0A6A6SHZ2"/>
<comment type="subcellular location">
    <subcellularLocation>
        <location evidence="1 6">Preautophagosomal structure membrane</location>
        <topology evidence="1 6">Peripheral membrane protein</topology>
    </subcellularLocation>
</comment>
<evidence type="ECO:0000259" key="9">
    <source>
        <dbReference type="Pfam" id="PF20638"/>
    </source>
</evidence>
<dbReference type="InterPro" id="IPR007239">
    <property type="entry name" value="Atg5"/>
</dbReference>
<evidence type="ECO:0000256" key="3">
    <source>
        <dbReference type="ARBA" id="ARBA00022499"/>
    </source>
</evidence>
<evidence type="ECO:0000313" key="11">
    <source>
        <dbReference type="Proteomes" id="UP000799324"/>
    </source>
</evidence>
<gene>
    <name evidence="10" type="ORF">K491DRAFT_304613</name>
</gene>
<dbReference type="FunFam" id="3.10.20.620:FF:000004">
    <property type="entry name" value="Autophagy protein 5"/>
    <property type="match status" value="1"/>
</dbReference>
<dbReference type="EMBL" id="MU004614">
    <property type="protein sequence ID" value="KAF2647485.1"/>
    <property type="molecule type" value="Genomic_DNA"/>
</dbReference>
<evidence type="ECO:0000256" key="6">
    <source>
        <dbReference type="RuleBase" id="RU361202"/>
    </source>
</evidence>
<dbReference type="Pfam" id="PF20637">
    <property type="entry name" value="ATG5_HBR"/>
    <property type="match status" value="1"/>
</dbReference>
<keyword evidence="5 6" id="KW-0072">Autophagy</keyword>
<keyword evidence="11" id="KW-1185">Reference proteome</keyword>
<dbReference type="InterPro" id="IPR042527">
    <property type="entry name" value="Atg5_UblA_dom_sf"/>
</dbReference>
<feature type="domain" description="Autophagy protein ATG5 UblB" evidence="7">
    <location>
        <begin position="216"/>
        <end position="312"/>
    </location>
</feature>
<protein>
    <recommendedName>
        <fullName evidence="6">Autophagy protein 5</fullName>
    </recommendedName>
</protein>
<dbReference type="InterPro" id="IPR048940">
    <property type="entry name" value="ATG5_HBR"/>
</dbReference>
<proteinExistence type="inferred from homology"/>
<comment type="function">
    <text evidence="6">Involved in cytoplasm to vacuole transport (Cvt) and autophagic vesicle formation.</text>
</comment>
<keyword evidence="6" id="KW-0813">Transport</keyword>
<dbReference type="GO" id="GO:0000422">
    <property type="term" value="P:autophagy of mitochondrion"/>
    <property type="evidence" value="ECO:0007669"/>
    <property type="project" value="TreeGrafter"/>
</dbReference>
<keyword evidence="3 6" id="KW-1017">Isopeptide bond</keyword>
<evidence type="ECO:0000256" key="1">
    <source>
        <dbReference type="ARBA" id="ARBA00004623"/>
    </source>
</evidence>
<evidence type="ECO:0000313" key="10">
    <source>
        <dbReference type="EMBL" id="KAF2647485.1"/>
    </source>
</evidence>
<feature type="domain" description="Autophagy protein ATG5 alpha-helical bundle region" evidence="8">
    <location>
        <begin position="152"/>
        <end position="208"/>
    </location>
</feature>
<name>A0A6A6SHZ2_9PLEO</name>
<dbReference type="Proteomes" id="UP000799324">
    <property type="component" value="Unassembled WGS sequence"/>
</dbReference>
<evidence type="ECO:0000256" key="5">
    <source>
        <dbReference type="ARBA" id="ARBA00023006"/>
    </source>
</evidence>
<dbReference type="InterPro" id="IPR048318">
    <property type="entry name" value="ATG5_UblB"/>
</dbReference>
<dbReference type="Gene3D" id="3.10.20.90">
    <property type="entry name" value="Phosphatidylinositol 3-kinase Catalytic Subunit, Chain A, domain 1"/>
    <property type="match status" value="1"/>
</dbReference>
<dbReference type="PANTHER" id="PTHR13040">
    <property type="entry name" value="AUTOPHAGY PROTEIN 5"/>
    <property type="match status" value="1"/>
</dbReference>
<keyword evidence="4 6" id="KW-0832">Ubl conjugation</keyword>
<dbReference type="PANTHER" id="PTHR13040:SF2">
    <property type="entry name" value="AUTOPHAGY PROTEIN 5"/>
    <property type="match status" value="1"/>
</dbReference>